<dbReference type="InterPro" id="IPR032640">
    <property type="entry name" value="AMPK1_CBM"/>
</dbReference>
<dbReference type="OrthoDB" id="5873279at2759"/>
<reference evidence="2" key="1">
    <citation type="submission" date="2020-11" db="EMBL/GenBank/DDBJ databases">
        <authorList>
            <consortium name="DOE Joint Genome Institute"/>
            <person name="Ahrendt S."/>
            <person name="Riley R."/>
            <person name="Andreopoulos W."/>
            <person name="LaButti K."/>
            <person name="Pangilinan J."/>
            <person name="Ruiz-duenas F.J."/>
            <person name="Barrasa J.M."/>
            <person name="Sanchez-Garcia M."/>
            <person name="Camarero S."/>
            <person name="Miyauchi S."/>
            <person name="Serrano A."/>
            <person name="Linde D."/>
            <person name="Babiker R."/>
            <person name="Drula E."/>
            <person name="Ayuso-Fernandez I."/>
            <person name="Pacheco R."/>
            <person name="Padilla G."/>
            <person name="Ferreira P."/>
            <person name="Barriuso J."/>
            <person name="Kellner H."/>
            <person name="Castanera R."/>
            <person name="Alfaro M."/>
            <person name="Ramirez L."/>
            <person name="Pisabarro A.G."/>
            <person name="Kuo A."/>
            <person name="Tritt A."/>
            <person name="Lipzen A."/>
            <person name="He G."/>
            <person name="Yan M."/>
            <person name="Ng V."/>
            <person name="Cullen D."/>
            <person name="Martin F."/>
            <person name="Rosso M.-N."/>
            <person name="Henrissat B."/>
            <person name="Hibbett D."/>
            <person name="Martinez A.T."/>
            <person name="Grigoriev I.V."/>
        </authorList>
    </citation>
    <scope>NUCLEOTIDE SEQUENCE</scope>
    <source>
        <strain evidence="2">AH 44721</strain>
    </source>
</reference>
<feature type="non-terminal residue" evidence="2">
    <location>
        <position position="78"/>
    </location>
</feature>
<dbReference type="GO" id="GO:0005634">
    <property type="term" value="C:nucleus"/>
    <property type="evidence" value="ECO:0007669"/>
    <property type="project" value="TreeGrafter"/>
</dbReference>
<feature type="domain" description="AMP-activated protein kinase glycogen-binding" evidence="1">
    <location>
        <begin position="5"/>
        <end position="73"/>
    </location>
</feature>
<accession>A0A9P5TMR7</accession>
<evidence type="ECO:0000313" key="2">
    <source>
        <dbReference type="EMBL" id="KAF8901632.1"/>
    </source>
</evidence>
<dbReference type="InterPro" id="IPR014756">
    <property type="entry name" value="Ig_E-set"/>
</dbReference>
<feature type="non-terminal residue" evidence="2">
    <location>
        <position position="1"/>
    </location>
</feature>
<dbReference type="GO" id="GO:0007165">
    <property type="term" value="P:signal transduction"/>
    <property type="evidence" value="ECO:0007669"/>
    <property type="project" value="TreeGrafter"/>
</dbReference>
<gene>
    <name evidence="2" type="ORF">CPB84DRAFT_1632674</name>
</gene>
<evidence type="ECO:0000259" key="1">
    <source>
        <dbReference type="Pfam" id="PF16561"/>
    </source>
</evidence>
<sequence>PHTEPNSVIVTGTFDDWSASTPLTRTQSGFEGTTKIPWGQKIKYKFVVDGRWVTHEDQPTETDPGGFVNNVFTAPTKP</sequence>
<dbReference type="Pfam" id="PF16561">
    <property type="entry name" value="AMPK1_CBM"/>
    <property type="match status" value="1"/>
</dbReference>
<dbReference type="InterPro" id="IPR050827">
    <property type="entry name" value="CRP1_MDG1_kinase"/>
</dbReference>
<dbReference type="PANTHER" id="PTHR10343:SF94">
    <property type="entry name" value="MDG1P"/>
    <property type="match status" value="1"/>
</dbReference>
<dbReference type="GO" id="GO:0019901">
    <property type="term" value="F:protein kinase binding"/>
    <property type="evidence" value="ECO:0007669"/>
    <property type="project" value="TreeGrafter"/>
</dbReference>
<dbReference type="GO" id="GO:0031588">
    <property type="term" value="C:nucleotide-activated protein kinase complex"/>
    <property type="evidence" value="ECO:0007669"/>
    <property type="project" value="TreeGrafter"/>
</dbReference>
<keyword evidence="3" id="KW-1185">Reference proteome</keyword>
<dbReference type="Proteomes" id="UP000724874">
    <property type="component" value="Unassembled WGS sequence"/>
</dbReference>
<dbReference type="CDD" id="cd02859">
    <property type="entry name" value="E_set_AMPKbeta_like_N"/>
    <property type="match status" value="1"/>
</dbReference>
<evidence type="ECO:0000313" key="3">
    <source>
        <dbReference type="Proteomes" id="UP000724874"/>
    </source>
</evidence>
<dbReference type="AlphaFoldDB" id="A0A9P5TMR7"/>
<name>A0A9P5TMR7_GYMJU</name>
<dbReference type="EMBL" id="JADNYJ010000040">
    <property type="protein sequence ID" value="KAF8901632.1"/>
    <property type="molecule type" value="Genomic_DNA"/>
</dbReference>
<organism evidence="2 3">
    <name type="scientific">Gymnopilus junonius</name>
    <name type="common">Spectacular rustgill mushroom</name>
    <name type="synonym">Gymnopilus spectabilis subsp. junonius</name>
    <dbReference type="NCBI Taxonomy" id="109634"/>
    <lineage>
        <taxon>Eukaryota</taxon>
        <taxon>Fungi</taxon>
        <taxon>Dikarya</taxon>
        <taxon>Basidiomycota</taxon>
        <taxon>Agaricomycotina</taxon>
        <taxon>Agaricomycetes</taxon>
        <taxon>Agaricomycetidae</taxon>
        <taxon>Agaricales</taxon>
        <taxon>Agaricineae</taxon>
        <taxon>Hymenogastraceae</taxon>
        <taxon>Gymnopilus</taxon>
    </lineage>
</organism>
<dbReference type="Gene3D" id="2.60.40.10">
    <property type="entry name" value="Immunoglobulins"/>
    <property type="match status" value="1"/>
</dbReference>
<dbReference type="SUPFAM" id="SSF81296">
    <property type="entry name" value="E set domains"/>
    <property type="match status" value="1"/>
</dbReference>
<comment type="caution">
    <text evidence="2">The sequence shown here is derived from an EMBL/GenBank/DDBJ whole genome shotgun (WGS) entry which is preliminary data.</text>
</comment>
<protein>
    <submittedName>
        <fullName evidence="2">Immunoglobulin E-set</fullName>
    </submittedName>
</protein>
<dbReference type="GO" id="GO:0005737">
    <property type="term" value="C:cytoplasm"/>
    <property type="evidence" value="ECO:0007669"/>
    <property type="project" value="TreeGrafter"/>
</dbReference>
<dbReference type="InterPro" id="IPR013783">
    <property type="entry name" value="Ig-like_fold"/>
</dbReference>
<dbReference type="PANTHER" id="PTHR10343">
    <property type="entry name" value="5'-AMP-ACTIVATED PROTEIN KINASE , BETA SUBUNIT"/>
    <property type="match status" value="1"/>
</dbReference>
<proteinExistence type="predicted"/>